<dbReference type="CDD" id="cd14014">
    <property type="entry name" value="STKc_PknB_like"/>
    <property type="match status" value="1"/>
</dbReference>
<keyword evidence="6 9" id="KW-0067">ATP-binding</keyword>
<gene>
    <name evidence="14" type="primary">pknB</name>
    <name evidence="14" type="ORF">ACFSJH_14370</name>
</gene>
<evidence type="ECO:0000256" key="9">
    <source>
        <dbReference type="PROSITE-ProRule" id="PRU10141"/>
    </source>
</evidence>
<dbReference type="PROSITE" id="PS00107">
    <property type="entry name" value="PROTEIN_KINASE_ATP"/>
    <property type="match status" value="1"/>
</dbReference>
<dbReference type="InterPro" id="IPR011009">
    <property type="entry name" value="Kinase-like_dom_sf"/>
</dbReference>
<comment type="catalytic activity">
    <reaction evidence="7">
        <text>L-threonyl-[protein] + ATP = O-phospho-L-threonyl-[protein] + ADP + H(+)</text>
        <dbReference type="Rhea" id="RHEA:46608"/>
        <dbReference type="Rhea" id="RHEA-COMP:11060"/>
        <dbReference type="Rhea" id="RHEA-COMP:11605"/>
        <dbReference type="ChEBI" id="CHEBI:15378"/>
        <dbReference type="ChEBI" id="CHEBI:30013"/>
        <dbReference type="ChEBI" id="CHEBI:30616"/>
        <dbReference type="ChEBI" id="CHEBI:61977"/>
        <dbReference type="ChEBI" id="CHEBI:456216"/>
        <dbReference type="EC" id="2.7.11.1"/>
    </reaction>
</comment>
<dbReference type="EC" id="2.7.11.1" evidence="1"/>
<dbReference type="InterPro" id="IPR000719">
    <property type="entry name" value="Prot_kinase_dom"/>
</dbReference>
<evidence type="ECO:0000256" key="3">
    <source>
        <dbReference type="ARBA" id="ARBA00022679"/>
    </source>
</evidence>
<evidence type="ECO:0000256" key="2">
    <source>
        <dbReference type="ARBA" id="ARBA00022527"/>
    </source>
</evidence>
<dbReference type="RefSeq" id="WP_377773527.1">
    <property type="nucleotide sequence ID" value="NZ_JBHUHO010000032.1"/>
</dbReference>
<keyword evidence="11" id="KW-0812">Transmembrane</keyword>
<evidence type="ECO:0000256" key="5">
    <source>
        <dbReference type="ARBA" id="ARBA00022777"/>
    </source>
</evidence>
<dbReference type="SUPFAM" id="SSF56112">
    <property type="entry name" value="Protein kinase-like (PK-like)"/>
    <property type="match status" value="1"/>
</dbReference>
<keyword evidence="3" id="KW-0808">Transferase</keyword>
<comment type="caution">
    <text evidence="14">The sequence shown here is derived from an EMBL/GenBank/DDBJ whole genome shotgun (WGS) entry which is preliminary data.</text>
</comment>
<feature type="binding site" evidence="9">
    <location>
        <position position="39"/>
    </location>
    <ligand>
        <name>ATP</name>
        <dbReference type="ChEBI" id="CHEBI:30616"/>
    </ligand>
</feature>
<keyword evidence="11" id="KW-1133">Transmembrane helix</keyword>
<dbReference type="Gene3D" id="3.30.200.20">
    <property type="entry name" value="Phosphorylase Kinase, domain 1"/>
    <property type="match status" value="1"/>
</dbReference>
<keyword evidence="5 14" id="KW-0418">Kinase</keyword>
<reference evidence="15" key="1">
    <citation type="journal article" date="2019" name="Int. J. Syst. Evol. Microbiol.">
        <title>The Global Catalogue of Microorganisms (GCM) 10K type strain sequencing project: providing services to taxonomists for standard genome sequencing and annotation.</title>
        <authorList>
            <consortium name="The Broad Institute Genomics Platform"/>
            <consortium name="The Broad Institute Genome Sequencing Center for Infectious Disease"/>
            <person name="Wu L."/>
            <person name="Ma J."/>
        </authorList>
    </citation>
    <scope>NUCLEOTIDE SEQUENCE [LARGE SCALE GENOMIC DNA]</scope>
    <source>
        <strain evidence="15">GH52</strain>
    </source>
</reference>
<keyword evidence="2" id="KW-0723">Serine/threonine-protein kinase</keyword>
<comment type="catalytic activity">
    <reaction evidence="8">
        <text>L-seryl-[protein] + ATP = O-phospho-L-seryl-[protein] + ADP + H(+)</text>
        <dbReference type="Rhea" id="RHEA:17989"/>
        <dbReference type="Rhea" id="RHEA-COMP:9863"/>
        <dbReference type="Rhea" id="RHEA-COMP:11604"/>
        <dbReference type="ChEBI" id="CHEBI:15378"/>
        <dbReference type="ChEBI" id="CHEBI:29999"/>
        <dbReference type="ChEBI" id="CHEBI:30616"/>
        <dbReference type="ChEBI" id="CHEBI:83421"/>
        <dbReference type="ChEBI" id="CHEBI:456216"/>
        <dbReference type="EC" id="2.7.11.1"/>
    </reaction>
</comment>
<dbReference type="InterPro" id="IPR005543">
    <property type="entry name" value="PASTA_dom"/>
</dbReference>
<evidence type="ECO:0000256" key="8">
    <source>
        <dbReference type="ARBA" id="ARBA00048679"/>
    </source>
</evidence>
<evidence type="ECO:0000256" key="10">
    <source>
        <dbReference type="SAM" id="MobiDB-lite"/>
    </source>
</evidence>
<feature type="compositionally biased region" description="Pro residues" evidence="10">
    <location>
        <begin position="678"/>
        <end position="690"/>
    </location>
</feature>
<organism evidence="14 15">
    <name type="scientific">Paenibacillus yanchengensis</name>
    <dbReference type="NCBI Taxonomy" id="2035833"/>
    <lineage>
        <taxon>Bacteria</taxon>
        <taxon>Bacillati</taxon>
        <taxon>Bacillota</taxon>
        <taxon>Bacilli</taxon>
        <taxon>Bacillales</taxon>
        <taxon>Paenibacillaceae</taxon>
        <taxon>Paenibacillus</taxon>
    </lineage>
</organism>
<feature type="domain" description="PASTA" evidence="13">
    <location>
        <begin position="438"/>
        <end position="508"/>
    </location>
</feature>
<evidence type="ECO:0000259" key="13">
    <source>
        <dbReference type="PROSITE" id="PS51178"/>
    </source>
</evidence>
<dbReference type="Pfam" id="PF00069">
    <property type="entry name" value="Pkinase"/>
    <property type="match status" value="1"/>
</dbReference>
<keyword evidence="15" id="KW-1185">Reference proteome</keyword>
<evidence type="ECO:0000256" key="7">
    <source>
        <dbReference type="ARBA" id="ARBA00047899"/>
    </source>
</evidence>
<name>A0ABW4YMN1_9BACL</name>
<feature type="domain" description="PASTA" evidence="13">
    <location>
        <begin position="370"/>
        <end position="437"/>
    </location>
</feature>
<dbReference type="PROSITE" id="PS51178">
    <property type="entry name" value="PASTA"/>
    <property type="match status" value="3"/>
</dbReference>
<dbReference type="PROSITE" id="PS50011">
    <property type="entry name" value="PROTEIN_KINASE_DOM"/>
    <property type="match status" value="1"/>
</dbReference>
<accession>A0ABW4YMN1</accession>
<proteinExistence type="predicted"/>
<dbReference type="SMART" id="SM00220">
    <property type="entry name" value="S_TKc"/>
    <property type="match status" value="1"/>
</dbReference>
<sequence>MIGHELGGRYEIISRIGGGGMALVYKANDILLNRKVAVKILRQQFVHDEEFITRFRREAQSAAALSHPNVVSIYDVGEEEDTHYIVMEYIEGRNLNEIIKEYAPLQVEEAVDIAIQIGDALDHAHSNHIIHRDIKPHNILVGNNGRVKVTDFGIARAVTSSTITQTGSVIGSVHYFSPEHAKGISTGEKSDLYSLGIVLYQMLTAQLPFLGESPISVALKHLQEDFADPRTINATIPQSVENIIIKAMRKNPDQRYATATEMIADLATCLSPQRRNEPKISFMDDEDAETIVMPVVGKDIKVESRQYRGEEQQLDHTSPTGYTSTDTHMTATKKVSPKEKWKKPLIIVGVTLVLLAILVALFYWVLNKISIPDVEVPYVINKELGEAEKLLEEAKLRIEYPVISEFSTEVPKGFVINQSKKEVRVKEGSLIQLTVSDGPELEGMIDVVGKPYDVALASLEQIGILEKQITAKLVYSDDEAKDTVLEQSIRGGENIDPLQVQLVLTVSNGPKPVDMPDLVGMTLQQARNAIKAVGLVLDEKDILYEASYFVEKDIVLSQDNYQSNEKVVPGSNVVIRVSKGIPAEARSYRFEIKISPAKADQQSEVKISYSDARGEDVDTISRTINSTETIPVTVVLAPDSVARVSITRDRQLIDIRQISYDEAARGNGSEIVTIPGAELPPEPSAEVPPPIEEEEPPVVDEVQASVEDDTNTEQDGDGYE</sequence>
<dbReference type="PANTHER" id="PTHR43289">
    <property type="entry name" value="MITOGEN-ACTIVATED PROTEIN KINASE KINASE KINASE 20-RELATED"/>
    <property type="match status" value="1"/>
</dbReference>
<evidence type="ECO:0000259" key="12">
    <source>
        <dbReference type="PROSITE" id="PS50011"/>
    </source>
</evidence>
<dbReference type="Gene3D" id="3.30.10.20">
    <property type="match status" value="3"/>
</dbReference>
<keyword evidence="11" id="KW-0472">Membrane</keyword>
<dbReference type="PROSITE" id="PS00108">
    <property type="entry name" value="PROTEIN_KINASE_ST"/>
    <property type="match status" value="1"/>
</dbReference>
<dbReference type="Gene3D" id="1.10.510.10">
    <property type="entry name" value="Transferase(Phosphotransferase) domain 1"/>
    <property type="match status" value="1"/>
</dbReference>
<dbReference type="EMBL" id="JBHUHO010000032">
    <property type="protein sequence ID" value="MFD2116910.1"/>
    <property type="molecule type" value="Genomic_DNA"/>
</dbReference>
<feature type="region of interest" description="Disordered" evidence="10">
    <location>
        <begin position="307"/>
        <end position="335"/>
    </location>
</feature>
<keyword evidence="4 9" id="KW-0547">Nucleotide-binding</keyword>
<dbReference type="InterPro" id="IPR017441">
    <property type="entry name" value="Protein_kinase_ATP_BS"/>
</dbReference>
<evidence type="ECO:0000313" key="15">
    <source>
        <dbReference type="Proteomes" id="UP001597362"/>
    </source>
</evidence>
<evidence type="ECO:0000313" key="14">
    <source>
        <dbReference type="EMBL" id="MFD2116910.1"/>
    </source>
</evidence>
<feature type="domain" description="PASTA" evidence="13">
    <location>
        <begin position="509"/>
        <end position="579"/>
    </location>
</feature>
<dbReference type="PANTHER" id="PTHR43289:SF34">
    <property type="entry name" value="SERINE_THREONINE-PROTEIN KINASE YBDM-RELATED"/>
    <property type="match status" value="1"/>
</dbReference>
<dbReference type="InterPro" id="IPR008271">
    <property type="entry name" value="Ser/Thr_kinase_AS"/>
</dbReference>
<feature type="domain" description="Protein kinase" evidence="12">
    <location>
        <begin position="10"/>
        <end position="280"/>
    </location>
</feature>
<dbReference type="SMART" id="SM00740">
    <property type="entry name" value="PASTA"/>
    <property type="match status" value="3"/>
</dbReference>
<evidence type="ECO:0000256" key="6">
    <source>
        <dbReference type="ARBA" id="ARBA00022840"/>
    </source>
</evidence>
<feature type="compositionally biased region" description="Polar residues" evidence="10">
    <location>
        <begin position="315"/>
        <end position="330"/>
    </location>
</feature>
<evidence type="ECO:0000256" key="1">
    <source>
        <dbReference type="ARBA" id="ARBA00012513"/>
    </source>
</evidence>
<dbReference type="Proteomes" id="UP001597362">
    <property type="component" value="Unassembled WGS sequence"/>
</dbReference>
<dbReference type="Pfam" id="PF03793">
    <property type="entry name" value="PASTA"/>
    <property type="match status" value="3"/>
</dbReference>
<feature type="transmembrane region" description="Helical" evidence="11">
    <location>
        <begin position="345"/>
        <end position="366"/>
    </location>
</feature>
<evidence type="ECO:0000256" key="11">
    <source>
        <dbReference type="SAM" id="Phobius"/>
    </source>
</evidence>
<feature type="compositionally biased region" description="Acidic residues" evidence="10">
    <location>
        <begin position="706"/>
        <end position="720"/>
    </location>
</feature>
<protein>
    <recommendedName>
        <fullName evidence="1">non-specific serine/threonine protein kinase</fullName>
        <ecNumber evidence="1">2.7.11.1</ecNumber>
    </recommendedName>
</protein>
<feature type="region of interest" description="Disordered" evidence="10">
    <location>
        <begin position="671"/>
        <end position="720"/>
    </location>
</feature>
<evidence type="ECO:0000256" key="4">
    <source>
        <dbReference type="ARBA" id="ARBA00022741"/>
    </source>
</evidence>
<dbReference type="NCBIfam" id="NF033483">
    <property type="entry name" value="PknB_PASTA_kin"/>
    <property type="match status" value="1"/>
</dbReference>
<dbReference type="GO" id="GO:0016301">
    <property type="term" value="F:kinase activity"/>
    <property type="evidence" value="ECO:0007669"/>
    <property type="project" value="UniProtKB-KW"/>
</dbReference>
<dbReference type="CDD" id="cd06577">
    <property type="entry name" value="PASTA_pknB"/>
    <property type="match status" value="3"/>
</dbReference>